<feature type="transmembrane region" description="Helical" evidence="5">
    <location>
        <begin position="183"/>
        <end position="204"/>
    </location>
</feature>
<evidence type="ECO:0000256" key="4">
    <source>
        <dbReference type="ARBA" id="ARBA00023136"/>
    </source>
</evidence>
<comment type="caution">
    <text evidence="7">The sequence shown here is derived from an EMBL/GenBank/DDBJ whole genome shotgun (WGS) entry which is preliminary data.</text>
</comment>
<dbReference type="Pfam" id="PF00892">
    <property type="entry name" value="EamA"/>
    <property type="match status" value="2"/>
</dbReference>
<dbReference type="GO" id="GO:0016020">
    <property type="term" value="C:membrane"/>
    <property type="evidence" value="ECO:0007669"/>
    <property type="project" value="UniProtKB-SubCell"/>
</dbReference>
<evidence type="ECO:0000256" key="5">
    <source>
        <dbReference type="SAM" id="Phobius"/>
    </source>
</evidence>
<dbReference type="RefSeq" id="WP_071545617.1">
    <property type="nucleotide sequence ID" value="NZ_LKAQ01000004.1"/>
</dbReference>
<feature type="transmembrane region" description="Helical" evidence="5">
    <location>
        <begin position="120"/>
        <end position="140"/>
    </location>
</feature>
<organism evidence="7 8">
    <name type="scientific">Pseudodesulfovibrio hydrargyri</name>
    <dbReference type="NCBI Taxonomy" id="2125990"/>
    <lineage>
        <taxon>Bacteria</taxon>
        <taxon>Pseudomonadati</taxon>
        <taxon>Thermodesulfobacteriota</taxon>
        <taxon>Desulfovibrionia</taxon>
        <taxon>Desulfovibrionales</taxon>
        <taxon>Desulfovibrionaceae</taxon>
    </lineage>
</organism>
<evidence type="ECO:0000313" key="7">
    <source>
        <dbReference type="EMBL" id="OIQ50158.1"/>
    </source>
</evidence>
<evidence type="ECO:0000256" key="2">
    <source>
        <dbReference type="ARBA" id="ARBA00022692"/>
    </source>
</evidence>
<feature type="transmembrane region" description="Helical" evidence="5">
    <location>
        <begin position="152"/>
        <end position="171"/>
    </location>
</feature>
<dbReference type="PANTHER" id="PTHR22911">
    <property type="entry name" value="ACYL-MALONYL CONDENSING ENZYME-RELATED"/>
    <property type="match status" value="1"/>
</dbReference>
<feature type="transmembrane region" description="Helical" evidence="5">
    <location>
        <begin position="37"/>
        <end position="54"/>
    </location>
</feature>
<dbReference type="OrthoDB" id="9807937at2"/>
<dbReference type="InterPro" id="IPR000620">
    <property type="entry name" value="EamA_dom"/>
</dbReference>
<gene>
    <name evidence="7" type="ORF">BerOc1_02088</name>
</gene>
<comment type="subcellular location">
    <subcellularLocation>
        <location evidence="1">Membrane</location>
        <topology evidence="1">Multi-pass membrane protein</topology>
    </subcellularLocation>
</comment>
<keyword evidence="3 5" id="KW-1133">Transmembrane helix</keyword>
<name>A0A1J5MU46_9BACT</name>
<dbReference type="AlphaFoldDB" id="A0A1J5MU46"/>
<feature type="transmembrane region" description="Helical" evidence="5">
    <location>
        <begin position="210"/>
        <end position="227"/>
    </location>
</feature>
<keyword evidence="2 5" id="KW-0812">Transmembrane</keyword>
<feature type="transmembrane region" description="Helical" evidence="5">
    <location>
        <begin position="239"/>
        <end position="258"/>
    </location>
</feature>
<dbReference type="PANTHER" id="PTHR22911:SF6">
    <property type="entry name" value="SOLUTE CARRIER FAMILY 35 MEMBER G1"/>
    <property type="match status" value="1"/>
</dbReference>
<dbReference type="SUPFAM" id="SSF103481">
    <property type="entry name" value="Multidrug resistance efflux transporter EmrE"/>
    <property type="match status" value="2"/>
</dbReference>
<dbReference type="Proteomes" id="UP000181901">
    <property type="component" value="Unassembled WGS sequence"/>
</dbReference>
<dbReference type="InterPro" id="IPR037185">
    <property type="entry name" value="EmrE-like"/>
</dbReference>
<reference evidence="7 8" key="1">
    <citation type="submission" date="2015-09" db="EMBL/GenBank/DDBJ databases">
        <title>Genome of Desulfovibrio dechloracetivorans BerOc1, a mercury methylating strain isolated from highly hydrocarbons and metals contaminated coastal sediments.</title>
        <authorList>
            <person name="Goni Urriza M."/>
            <person name="Gassie C."/>
            <person name="Bouchez O."/>
            <person name="Klopp C."/>
            <person name="Ranchou-Peyruse A."/>
            <person name="Remy G."/>
        </authorList>
    </citation>
    <scope>NUCLEOTIDE SEQUENCE [LARGE SCALE GENOMIC DNA]</scope>
    <source>
        <strain evidence="7 8">BerOc1</strain>
    </source>
</reference>
<feature type="transmembrane region" description="Helical" evidence="5">
    <location>
        <begin position="94"/>
        <end position="113"/>
    </location>
</feature>
<evidence type="ECO:0000259" key="6">
    <source>
        <dbReference type="Pfam" id="PF00892"/>
    </source>
</evidence>
<feature type="domain" description="EamA" evidence="6">
    <location>
        <begin position="152"/>
        <end position="280"/>
    </location>
</feature>
<evidence type="ECO:0000256" key="3">
    <source>
        <dbReference type="ARBA" id="ARBA00022989"/>
    </source>
</evidence>
<feature type="transmembrane region" description="Helical" evidence="5">
    <location>
        <begin position="264"/>
        <end position="281"/>
    </location>
</feature>
<evidence type="ECO:0000313" key="8">
    <source>
        <dbReference type="Proteomes" id="UP000181901"/>
    </source>
</evidence>
<keyword evidence="4 5" id="KW-0472">Membrane</keyword>
<proteinExistence type="predicted"/>
<feature type="domain" description="EamA" evidence="6">
    <location>
        <begin position="7"/>
        <end position="135"/>
    </location>
</feature>
<accession>A0A1J5MU46</accession>
<evidence type="ECO:0000256" key="1">
    <source>
        <dbReference type="ARBA" id="ARBA00004141"/>
    </source>
</evidence>
<sequence>MNFLTPGMRFMLLGTFFFSFGSLFVKLAGSRLPTMEILFVRGLIGVFLCLIMLRKSGAGMFGKRKFLLAARGLLGFGAMFADFYAIVHLPLADALVLIFSHPITVALLAWLLMGETLSRGGMAAILTSVVGVALVCRPDFLFGTGSPDLDTWGILAALCSVFLTSWAILAVRVLAKTERPAVVMLYPPIAISLLSPLFADGWVAPTMTEWGVLAAVGLFMNLGQFFMTKGYAIEAAARISGVSTLEIVFGAMWGMMFLGEIPDLWTIGGGALIVVGVLLLGRSGVRERLRERQAA</sequence>
<feature type="transmembrane region" description="Helical" evidence="5">
    <location>
        <begin position="66"/>
        <end position="88"/>
    </location>
</feature>
<keyword evidence="8" id="KW-1185">Reference proteome</keyword>
<protein>
    <submittedName>
        <fullName evidence="7">EamA-like transporter family protein</fullName>
    </submittedName>
</protein>
<dbReference type="EMBL" id="LKAQ01000004">
    <property type="protein sequence ID" value="OIQ50158.1"/>
    <property type="molecule type" value="Genomic_DNA"/>
</dbReference>